<name>A0ABQ6QR93_9BACT</name>
<gene>
    <name evidence="2" type="ORF">ASNO1_27960</name>
</gene>
<evidence type="ECO:0000313" key="2">
    <source>
        <dbReference type="EMBL" id="GMU06543.1"/>
    </source>
</evidence>
<sequence length="112" mass="12209">MDEVASKVHLTDEQLRSPHAQEAGFTSELRARLTPLHGWRLGLQEVRGLRLPFVPEPERAVDARGGADEAQVAEGLGEVSQLLARHVPWASRPGREPPDALPTSRRPALPAA</sequence>
<evidence type="ECO:0000313" key="3">
    <source>
        <dbReference type="Proteomes" id="UP001342631"/>
    </source>
</evidence>
<dbReference type="EMBL" id="BTTX01000003">
    <property type="protein sequence ID" value="GMU06543.1"/>
    <property type="molecule type" value="Genomic_DNA"/>
</dbReference>
<comment type="caution">
    <text evidence="2">The sequence shown here is derived from an EMBL/GenBank/DDBJ whole genome shotgun (WGS) entry which is preliminary data.</text>
</comment>
<reference evidence="2 3" key="1">
    <citation type="journal article" date="2024" name="Arch. Microbiol.">
        <title>Corallococcus caeni sp. nov., a novel myxobacterium isolated from activated sludge.</title>
        <authorList>
            <person name="Tomita S."/>
            <person name="Nakai R."/>
            <person name="Kuroda K."/>
            <person name="Kurashita H."/>
            <person name="Hatamoto M."/>
            <person name="Yamaguchi T."/>
            <person name="Narihiro T."/>
        </authorList>
    </citation>
    <scope>NUCLEOTIDE SEQUENCE [LARGE SCALE GENOMIC DNA]</scope>
    <source>
        <strain evidence="2 3">NO1</strain>
    </source>
</reference>
<feature type="region of interest" description="Disordered" evidence="1">
    <location>
        <begin position="89"/>
        <end position="112"/>
    </location>
</feature>
<keyword evidence="3" id="KW-1185">Reference proteome</keyword>
<protein>
    <submittedName>
        <fullName evidence="2">Uncharacterized protein</fullName>
    </submittedName>
</protein>
<feature type="compositionally biased region" description="Basic and acidic residues" evidence="1">
    <location>
        <begin position="1"/>
        <end position="16"/>
    </location>
</feature>
<evidence type="ECO:0000256" key="1">
    <source>
        <dbReference type="SAM" id="MobiDB-lite"/>
    </source>
</evidence>
<feature type="region of interest" description="Disordered" evidence="1">
    <location>
        <begin position="1"/>
        <end position="26"/>
    </location>
</feature>
<proteinExistence type="predicted"/>
<organism evidence="2 3">
    <name type="scientific">Corallococcus caeni</name>
    <dbReference type="NCBI Taxonomy" id="3082388"/>
    <lineage>
        <taxon>Bacteria</taxon>
        <taxon>Pseudomonadati</taxon>
        <taxon>Myxococcota</taxon>
        <taxon>Myxococcia</taxon>
        <taxon>Myxococcales</taxon>
        <taxon>Cystobacterineae</taxon>
        <taxon>Myxococcaceae</taxon>
        <taxon>Corallococcus</taxon>
    </lineage>
</organism>
<dbReference type="Proteomes" id="UP001342631">
    <property type="component" value="Unassembled WGS sequence"/>
</dbReference>
<accession>A0ABQ6QR93</accession>